<keyword evidence="1" id="KW-0472">Membrane</keyword>
<dbReference type="EMBL" id="MU004230">
    <property type="protein sequence ID" value="KAF2675033.1"/>
    <property type="molecule type" value="Genomic_DNA"/>
</dbReference>
<keyword evidence="3" id="KW-1185">Reference proteome</keyword>
<keyword evidence="1" id="KW-1133">Transmembrane helix</keyword>
<proteinExistence type="predicted"/>
<organism evidence="2 3">
    <name type="scientific">Microthyrium microscopicum</name>
    <dbReference type="NCBI Taxonomy" id="703497"/>
    <lineage>
        <taxon>Eukaryota</taxon>
        <taxon>Fungi</taxon>
        <taxon>Dikarya</taxon>
        <taxon>Ascomycota</taxon>
        <taxon>Pezizomycotina</taxon>
        <taxon>Dothideomycetes</taxon>
        <taxon>Dothideomycetes incertae sedis</taxon>
        <taxon>Microthyriales</taxon>
        <taxon>Microthyriaceae</taxon>
        <taxon>Microthyrium</taxon>
    </lineage>
</organism>
<accession>A0A6A6UU79</accession>
<sequence>MTIKPVIGTREARNLNFTRSTTLSTSSLLDKSPAASLAPCTRRLCVASASKWARNIVCSYFASAEAFIAFCESVFFALTILAVWIPLI</sequence>
<protein>
    <submittedName>
        <fullName evidence="2">Uncharacterized protein</fullName>
    </submittedName>
</protein>
<keyword evidence="1" id="KW-0812">Transmembrane</keyword>
<evidence type="ECO:0000256" key="1">
    <source>
        <dbReference type="SAM" id="Phobius"/>
    </source>
</evidence>
<feature type="transmembrane region" description="Helical" evidence="1">
    <location>
        <begin position="60"/>
        <end position="85"/>
    </location>
</feature>
<gene>
    <name evidence="2" type="ORF">BT63DRAFT_420268</name>
</gene>
<evidence type="ECO:0000313" key="2">
    <source>
        <dbReference type="EMBL" id="KAF2675033.1"/>
    </source>
</evidence>
<evidence type="ECO:0000313" key="3">
    <source>
        <dbReference type="Proteomes" id="UP000799302"/>
    </source>
</evidence>
<dbReference type="AlphaFoldDB" id="A0A6A6UU79"/>
<reference evidence="2" key="1">
    <citation type="journal article" date="2020" name="Stud. Mycol.">
        <title>101 Dothideomycetes genomes: a test case for predicting lifestyles and emergence of pathogens.</title>
        <authorList>
            <person name="Haridas S."/>
            <person name="Albert R."/>
            <person name="Binder M."/>
            <person name="Bloem J."/>
            <person name="Labutti K."/>
            <person name="Salamov A."/>
            <person name="Andreopoulos B."/>
            <person name="Baker S."/>
            <person name="Barry K."/>
            <person name="Bills G."/>
            <person name="Bluhm B."/>
            <person name="Cannon C."/>
            <person name="Castanera R."/>
            <person name="Culley D."/>
            <person name="Daum C."/>
            <person name="Ezra D."/>
            <person name="Gonzalez J."/>
            <person name="Henrissat B."/>
            <person name="Kuo A."/>
            <person name="Liang C."/>
            <person name="Lipzen A."/>
            <person name="Lutzoni F."/>
            <person name="Magnuson J."/>
            <person name="Mondo S."/>
            <person name="Nolan M."/>
            <person name="Ohm R."/>
            <person name="Pangilinan J."/>
            <person name="Park H.-J."/>
            <person name="Ramirez L."/>
            <person name="Alfaro M."/>
            <person name="Sun H."/>
            <person name="Tritt A."/>
            <person name="Yoshinaga Y."/>
            <person name="Zwiers L.-H."/>
            <person name="Turgeon B."/>
            <person name="Goodwin S."/>
            <person name="Spatafora J."/>
            <person name="Crous P."/>
            <person name="Grigoriev I."/>
        </authorList>
    </citation>
    <scope>NUCLEOTIDE SEQUENCE</scope>
    <source>
        <strain evidence="2">CBS 115976</strain>
    </source>
</reference>
<name>A0A6A6UU79_9PEZI</name>
<dbReference type="Proteomes" id="UP000799302">
    <property type="component" value="Unassembled WGS sequence"/>
</dbReference>